<name>A0A7Y0N2W4_VIBAL</name>
<dbReference type="Pfam" id="PF08267">
    <property type="entry name" value="Meth_synt_1"/>
    <property type="match status" value="1"/>
</dbReference>
<accession>A0A7Y0N2W4</accession>
<sequence>INEAVQAGHKVKPVLLGPVSYLYLGKEVEEGFDRLTLLPRLLTAYQAILAKLASQGVEWVQIDEPILSLELEKQWADAFKLAYQVIRSDVKVLLTTYFDSVTDTLDKIVELPVDGLHVDLSAAPQQLDDVVAKLPEGWVLSAGV</sequence>
<evidence type="ECO:0000259" key="1">
    <source>
        <dbReference type="Pfam" id="PF08267"/>
    </source>
</evidence>
<organism evidence="2 3">
    <name type="scientific">Vibrio alginolyticus</name>
    <dbReference type="NCBI Taxonomy" id="663"/>
    <lineage>
        <taxon>Bacteria</taxon>
        <taxon>Pseudomonadati</taxon>
        <taxon>Pseudomonadota</taxon>
        <taxon>Gammaproteobacteria</taxon>
        <taxon>Vibrionales</taxon>
        <taxon>Vibrionaceae</taxon>
        <taxon>Vibrio</taxon>
    </lineage>
</organism>
<dbReference type="PANTHER" id="PTHR30519">
    <property type="entry name" value="5-METHYLTETRAHYDROPTEROYLTRIGLUTAMATE--HOMOCYSTEINE METHYLTRANSFERASE"/>
    <property type="match status" value="1"/>
</dbReference>
<feature type="non-terminal residue" evidence="2">
    <location>
        <position position="144"/>
    </location>
</feature>
<evidence type="ECO:0000313" key="3">
    <source>
        <dbReference type="Proteomes" id="UP000565155"/>
    </source>
</evidence>
<dbReference type="GO" id="GO:0008270">
    <property type="term" value="F:zinc ion binding"/>
    <property type="evidence" value="ECO:0007669"/>
    <property type="project" value="InterPro"/>
</dbReference>
<feature type="non-terminal residue" evidence="2">
    <location>
        <position position="1"/>
    </location>
</feature>
<dbReference type="GO" id="GO:0032259">
    <property type="term" value="P:methylation"/>
    <property type="evidence" value="ECO:0007669"/>
    <property type="project" value="UniProtKB-KW"/>
</dbReference>
<dbReference type="EMBL" id="JABCMA010001160">
    <property type="protein sequence ID" value="NMR77880.1"/>
    <property type="molecule type" value="Genomic_DNA"/>
</dbReference>
<feature type="domain" description="Cobalamin-independent methionine synthase MetE N-terminal" evidence="1">
    <location>
        <begin position="2"/>
        <end position="144"/>
    </location>
</feature>
<dbReference type="GO" id="GO:0003871">
    <property type="term" value="F:5-methyltetrahydropteroyltriglutamate-homocysteine S-methyltransferase activity"/>
    <property type="evidence" value="ECO:0007669"/>
    <property type="project" value="InterPro"/>
</dbReference>
<comment type="caution">
    <text evidence="2">The sequence shown here is derived from an EMBL/GenBank/DDBJ whole genome shotgun (WGS) entry which is preliminary data.</text>
</comment>
<protein>
    <submittedName>
        <fullName evidence="2">5-methyltetrahydropteroyltriglutamate--homocysteine S-methyltransferase</fullName>
    </submittedName>
</protein>
<dbReference type="Gene3D" id="3.20.20.210">
    <property type="match status" value="1"/>
</dbReference>
<reference evidence="2 3" key="1">
    <citation type="submission" date="2020-04" db="EMBL/GenBank/DDBJ databases">
        <title>Whole-genome sequencing of Vibrio spp. from China reveals different genetic environments of blaCTX-M-14 among diverse lineages.</title>
        <authorList>
            <person name="Zheng Z."/>
            <person name="Ye L."/>
            <person name="Chen S."/>
        </authorList>
    </citation>
    <scope>NUCLEOTIDE SEQUENCE [LARGE SCALE GENOMIC DNA]</scope>
    <source>
        <strain evidence="2 3">Vb1636</strain>
    </source>
</reference>
<gene>
    <name evidence="2" type="ORF">HKB35_30330</name>
</gene>
<dbReference type="GO" id="GO:0008652">
    <property type="term" value="P:amino acid biosynthetic process"/>
    <property type="evidence" value="ECO:0007669"/>
    <property type="project" value="InterPro"/>
</dbReference>
<proteinExistence type="predicted"/>
<dbReference type="InterPro" id="IPR038071">
    <property type="entry name" value="UROD/MetE-like_sf"/>
</dbReference>
<dbReference type="SUPFAM" id="SSF51726">
    <property type="entry name" value="UROD/MetE-like"/>
    <property type="match status" value="1"/>
</dbReference>
<dbReference type="AlphaFoldDB" id="A0A7Y0N2W4"/>
<dbReference type="Proteomes" id="UP000565155">
    <property type="component" value="Unassembled WGS sequence"/>
</dbReference>
<keyword evidence="2" id="KW-0808">Transferase</keyword>
<keyword evidence="2" id="KW-0489">Methyltransferase</keyword>
<evidence type="ECO:0000313" key="2">
    <source>
        <dbReference type="EMBL" id="NMR77880.1"/>
    </source>
</evidence>
<dbReference type="InterPro" id="IPR013215">
    <property type="entry name" value="Cbl-indep_Met_Synth_N"/>
</dbReference>